<dbReference type="Proteomes" id="UP001055072">
    <property type="component" value="Unassembled WGS sequence"/>
</dbReference>
<sequence length="192" mass="19228">MSGYDEHLLADAPAATREQKQESYKLDLLNDSEGATNTHNETTPDALLAPSLHHDREAGAGLSTKERIESPYSAPRSTTPWYRTKRWILIFLVIGVVVVAAVVGGAVGGTVGHHHNNNNNNNSTNSTDSSSSGSGGQAGAPDSGGGGVGGASGTASVAPVGSGASIGGANGAVAAEYAAPTGILARNVVGLL</sequence>
<reference evidence="1" key="1">
    <citation type="journal article" date="2021" name="Environ. Microbiol.">
        <title>Gene family expansions and transcriptome signatures uncover fungal adaptations to wood decay.</title>
        <authorList>
            <person name="Hage H."/>
            <person name="Miyauchi S."/>
            <person name="Viragh M."/>
            <person name="Drula E."/>
            <person name="Min B."/>
            <person name="Chaduli D."/>
            <person name="Navarro D."/>
            <person name="Favel A."/>
            <person name="Norest M."/>
            <person name="Lesage-Meessen L."/>
            <person name="Balint B."/>
            <person name="Merenyi Z."/>
            <person name="de Eugenio L."/>
            <person name="Morin E."/>
            <person name="Martinez A.T."/>
            <person name="Baldrian P."/>
            <person name="Stursova M."/>
            <person name="Martinez M.J."/>
            <person name="Novotny C."/>
            <person name="Magnuson J.K."/>
            <person name="Spatafora J.W."/>
            <person name="Maurice S."/>
            <person name="Pangilinan J."/>
            <person name="Andreopoulos W."/>
            <person name="LaButti K."/>
            <person name="Hundley H."/>
            <person name="Na H."/>
            <person name="Kuo A."/>
            <person name="Barry K."/>
            <person name="Lipzen A."/>
            <person name="Henrissat B."/>
            <person name="Riley R."/>
            <person name="Ahrendt S."/>
            <person name="Nagy L.G."/>
            <person name="Grigoriev I.V."/>
            <person name="Martin F."/>
            <person name="Rosso M.N."/>
        </authorList>
    </citation>
    <scope>NUCLEOTIDE SEQUENCE</scope>
    <source>
        <strain evidence="1">CBS 384.51</strain>
    </source>
</reference>
<gene>
    <name evidence="1" type="ORF">BDY19DRAFT_546482</name>
</gene>
<keyword evidence="2" id="KW-1185">Reference proteome</keyword>
<protein>
    <submittedName>
        <fullName evidence="1">Uncharacterized protein</fullName>
    </submittedName>
</protein>
<proteinExistence type="predicted"/>
<evidence type="ECO:0000313" key="2">
    <source>
        <dbReference type="Proteomes" id="UP001055072"/>
    </source>
</evidence>
<accession>A0ACB8TQM3</accession>
<dbReference type="EMBL" id="MU274944">
    <property type="protein sequence ID" value="KAI0084358.1"/>
    <property type="molecule type" value="Genomic_DNA"/>
</dbReference>
<name>A0ACB8TQM3_9APHY</name>
<comment type="caution">
    <text evidence="1">The sequence shown here is derived from an EMBL/GenBank/DDBJ whole genome shotgun (WGS) entry which is preliminary data.</text>
</comment>
<organism evidence="1 2">
    <name type="scientific">Irpex rosettiformis</name>
    <dbReference type="NCBI Taxonomy" id="378272"/>
    <lineage>
        <taxon>Eukaryota</taxon>
        <taxon>Fungi</taxon>
        <taxon>Dikarya</taxon>
        <taxon>Basidiomycota</taxon>
        <taxon>Agaricomycotina</taxon>
        <taxon>Agaricomycetes</taxon>
        <taxon>Polyporales</taxon>
        <taxon>Irpicaceae</taxon>
        <taxon>Irpex</taxon>
    </lineage>
</organism>
<evidence type="ECO:0000313" key="1">
    <source>
        <dbReference type="EMBL" id="KAI0084358.1"/>
    </source>
</evidence>